<dbReference type="EMBL" id="NEVH01019371">
    <property type="protein sequence ID" value="PNF22753.1"/>
    <property type="molecule type" value="Genomic_DNA"/>
</dbReference>
<dbReference type="GO" id="GO:0016787">
    <property type="term" value="F:hydrolase activity"/>
    <property type="evidence" value="ECO:0007669"/>
    <property type="project" value="InterPro"/>
</dbReference>
<protein>
    <recommendedName>
        <fullName evidence="6">Calcineurin-like phosphoesterase domain-containing protein</fullName>
    </recommendedName>
</protein>
<dbReference type="GO" id="GO:0016020">
    <property type="term" value="C:membrane"/>
    <property type="evidence" value="ECO:0007669"/>
    <property type="project" value="UniProtKB-SubCell"/>
</dbReference>
<keyword evidence="2 5" id="KW-0812">Transmembrane</keyword>
<dbReference type="InterPro" id="IPR033308">
    <property type="entry name" value="PGAP5/Cdc1/Ted1"/>
</dbReference>
<evidence type="ECO:0000313" key="8">
    <source>
        <dbReference type="Proteomes" id="UP000235965"/>
    </source>
</evidence>
<name>A0A2J7Q2F7_9NEOP</name>
<dbReference type="STRING" id="105785.A0A2J7Q2F7"/>
<evidence type="ECO:0000256" key="5">
    <source>
        <dbReference type="SAM" id="Phobius"/>
    </source>
</evidence>
<keyword evidence="3 5" id="KW-1133">Transmembrane helix</keyword>
<keyword evidence="4 5" id="KW-0472">Membrane</keyword>
<evidence type="ECO:0000256" key="4">
    <source>
        <dbReference type="ARBA" id="ARBA00023136"/>
    </source>
</evidence>
<dbReference type="GO" id="GO:0005783">
    <property type="term" value="C:endoplasmic reticulum"/>
    <property type="evidence" value="ECO:0007669"/>
    <property type="project" value="TreeGrafter"/>
</dbReference>
<dbReference type="Gene3D" id="3.60.21.10">
    <property type="match status" value="1"/>
</dbReference>
<comment type="caution">
    <text evidence="7">The sequence shown here is derived from an EMBL/GenBank/DDBJ whole genome shotgun (WGS) entry which is preliminary data.</text>
</comment>
<dbReference type="InParanoid" id="A0A2J7Q2F7"/>
<evidence type="ECO:0000259" key="6">
    <source>
        <dbReference type="Pfam" id="PF00149"/>
    </source>
</evidence>
<dbReference type="PANTHER" id="PTHR13315">
    <property type="entry name" value="METALLO PHOSPHOESTERASE RELATED"/>
    <property type="match status" value="1"/>
</dbReference>
<dbReference type="SUPFAM" id="SSF56300">
    <property type="entry name" value="Metallo-dependent phosphatases"/>
    <property type="match status" value="1"/>
</dbReference>
<dbReference type="PANTHER" id="PTHR13315:SF4">
    <property type="entry name" value="METALLOPHOSPHOESTERASE, ISOFORM E"/>
    <property type="match status" value="1"/>
</dbReference>
<dbReference type="GO" id="GO:0006506">
    <property type="term" value="P:GPI anchor biosynthetic process"/>
    <property type="evidence" value="ECO:0007669"/>
    <property type="project" value="InterPro"/>
</dbReference>
<evidence type="ECO:0000256" key="1">
    <source>
        <dbReference type="ARBA" id="ARBA00004141"/>
    </source>
</evidence>
<accession>A0A2J7Q2F7</accession>
<dbReference type="AlphaFoldDB" id="A0A2J7Q2F7"/>
<feature type="domain" description="Calcineurin-like phosphoesterase" evidence="6">
    <location>
        <begin position="53"/>
        <end position="241"/>
    </location>
</feature>
<dbReference type="Proteomes" id="UP000235965">
    <property type="component" value="Unassembled WGS sequence"/>
</dbReference>
<reference evidence="7 8" key="1">
    <citation type="submission" date="2017-12" db="EMBL/GenBank/DDBJ databases">
        <title>Hemimetabolous genomes reveal molecular basis of termite eusociality.</title>
        <authorList>
            <person name="Harrison M.C."/>
            <person name="Jongepier E."/>
            <person name="Robertson H.M."/>
            <person name="Arning N."/>
            <person name="Bitard-Feildel T."/>
            <person name="Chao H."/>
            <person name="Childers C.P."/>
            <person name="Dinh H."/>
            <person name="Doddapaneni H."/>
            <person name="Dugan S."/>
            <person name="Gowin J."/>
            <person name="Greiner C."/>
            <person name="Han Y."/>
            <person name="Hu H."/>
            <person name="Hughes D.S.T."/>
            <person name="Huylmans A.-K."/>
            <person name="Kemena C."/>
            <person name="Kremer L.P.M."/>
            <person name="Lee S.L."/>
            <person name="Lopez-Ezquerra A."/>
            <person name="Mallet L."/>
            <person name="Monroy-Kuhn J.M."/>
            <person name="Moser A."/>
            <person name="Murali S.C."/>
            <person name="Muzny D.M."/>
            <person name="Otani S."/>
            <person name="Piulachs M.-D."/>
            <person name="Poelchau M."/>
            <person name="Qu J."/>
            <person name="Schaub F."/>
            <person name="Wada-Katsumata A."/>
            <person name="Worley K.C."/>
            <person name="Xie Q."/>
            <person name="Ylla G."/>
            <person name="Poulsen M."/>
            <person name="Gibbs R.A."/>
            <person name="Schal C."/>
            <person name="Richards S."/>
            <person name="Belles X."/>
            <person name="Korb J."/>
            <person name="Bornberg-Bauer E."/>
        </authorList>
    </citation>
    <scope>NUCLEOTIDE SEQUENCE [LARGE SCALE GENOMIC DNA]</scope>
    <source>
        <tissue evidence="7">Whole body</tissue>
    </source>
</reference>
<dbReference type="InterPro" id="IPR029052">
    <property type="entry name" value="Metallo-depent_PP-like"/>
</dbReference>
<sequence>MIICKRFRSNLSKTRIILVIIIAVLIYNEYIAYSLKKWFSWPTIHCSTSSKCIKILLVADPQILGEQYEVYFPRGLISRWDSDRYIYKVFQKAVSHVDPHVVVFLGDIMDEGSVATDDEFKRYIERFHNVFHVNHRAKFVFLPGDNDIGGETEPLSIRKMKMFQETFKQPDVMHLGHIDMFKVSRIAYTVPKREKNISHLQGNRTRIIFTHMPLLFVPSTFVQQVVTQIRPHAIFSAHDHKSRHISADAETGERILAEMLPPNAGPVWQYQLNTGLVHELMVPTCSYRMGVSNMGFGAAVIDGTTDTMLYAVLWLPSRFWQLYMYIITLSMICMFIILILCQHVWFRIRHKLRRGANNTKHTV</sequence>
<evidence type="ECO:0000256" key="2">
    <source>
        <dbReference type="ARBA" id="ARBA00022692"/>
    </source>
</evidence>
<keyword evidence="8" id="KW-1185">Reference proteome</keyword>
<dbReference type="Pfam" id="PF00149">
    <property type="entry name" value="Metallophos"/>
    <property type="match status" value="1"/>
</dbReference>
<dbReference type="FunCoup" id="A0A2J7Q2F7">
    <property type="interactions" value="85"/>
</dbReference>
<evidence type="ECO:0000256" key="3">
    <source>
        <dbReference type="ARBA" id="ARBA00022989"/>
    </source>
</evidence>
<organism evidence="7 8">
    <name type="scientific">Cryptotermes secundus</name>
    <dbReference type="NCBI Taxonomy" id="105785"/>
    <lineage>
        <taxon>Eukaryota</taxon>
        <taxon>Metazoa</taxon>
        <taxon>Ecdysozoa</taxon>
        <taxon>Arthropoda</taxon>
        <taxon>Hexapoda</taxon>
        <taxon>Insecta</taxon>
        <taxon>Pterygota</taxon>
        <taxon>Neoptera</taxon>
        <taxon>Polyneoptera</taxon>
        <taxon>Dictyoptera</taxon>
        <taxon>Blattodea</taxon>
        <taxon>Blattoidea</taxon>
        <taxon>Termitoidae</taxon>
        <taxon>Kalotermitidae</taxon>
        <taxon>Cryptotermitinae</taxon>
        <taxon>Cryptotermes</taxon>
    </lineage>
</organism>
<feature type="transmembrane region" description="Helical" evidence="5">
    <location>
        <begin position="16"/>
        <end position="35"/>
    </location>
</feature>
<dbReference type="OrthoDB" id="5977743at2759"/>
<comment type="subcellular location">
    <subcellularLocation>
        <location evidence="1">Membrane</location>
        <topology evidence="1">Multi-pass membrane protein</topology>
    </subcellularLocation>
</comment>
<proteinExistence type="predicted"/>
<gene>
    <name evidence="7" type="ORF">B7P43_G06671</name>
</gene>
<feature type="transmembrane region" description="Helical" evidence="5">
    <location>
        <begin position="322"/>
        <end position="346"/>
    </location>
</feature>
<dbReference type="InterPro" id="IPR004843">
    <property type="entry name" value="Calcineurin-like_PHP"/>
</dbReference>
<evidence type="ECO:0000313" key="7">
    <source>
        <dbReference type="EMBL" id="PNF22753.1"/>
    </source>
</evidence>